<dbReference type="GO" id="GO:0008380">
    <property type="term" value="P:RNA splicing"/>
    <property type="evidence" value="ECO:0007669"/>
    <property type="project" value="UniProtKB-KW"/>
</dbReference>
<dbReference type="GO" id="GO:0005634">
    <property type="term" value="C:nucleus"/>
    <property type="evidence" value="ECO:0007669"/>
    <property type="project" value="UniProtKB-SubCell"/>
</dbReference>
<dbReference type="STRING" id="341454.A0A4S2MZC0"/>
<evidence type="ECO:0000259" key="10">
    <source>
        <dbReference type="Pfam" id="PF13019"/>
    </source>
</evidence>
<dbReference type="EMBL" id="ML220116">
    <property type="protein sequence ID" value="TGZ82057.1"/>
    <property type="molecule type" value="Genomic_DNA"/>
</dbReference>
<evidence type="ECO:0000256" key="8">
    <source>
        <dbReference type="ARBA" id="ARBA00023306"/>
    </source>
</evidence>
<evidence type="ECO:0000256" key="6">
    <source>
        <dbReference type="ARBA" id="ARBA00023187"/>
    </source>
</evidence>
<reference evidence="12 13" key="1">
    <citation type="submission" date="2019-04" db="EMBL/GenBank/DDBJ databases">
        <title>Comparative genomics and transcriptomics to analyze fruiting body development in filamentous ascomycetes.</title>
        <authorList>
            <consortium name="DOE Joint Genome Institute"/>
            <person name="Lutkenhaus R."/>
            <person name="Traeger S."/>
            <person name="Breuer J."/>
            <person name="Kuo A."/>
            <person name="Lipzen A."/>
            <person name="Pangilinan J."/>
            <person name="Dilworth D."/>
            <person name="Sandor L."/>
            <person name="Poggeler S."/>
            <person name="Barry K."/>
            <person name="Grigoriev I.V."/>
            <person name="Nowrousian M."/>
        </authorList>
    </citation>
    <scope>NUCLEOTIDE SEQUENCE [LARGE SCALE GENOMIC DNA]</scope>
    <source>
        <strain evidence="12 13">CBS 389.68</strain>
    </source>
</reference>
<feature type="domain" description="Sde2 ubiquitin" evidence="10">
    <location>
        <begin position="8"/>
        <end position="81"/>
    </location>
</feature>
<dbReference type="InterPro" id="IPR024974">
    <property type="entry name" value="Sde2_N"/>
</dbReference>
<comment type="subcellular location">
    <subcellularLocation>
        <location evidence="2">Cytoplasm</location>
    </subcellularLocation>
    <subcellularLocation>
        <location evidence="1">Nucleus</location>
    </subcellularLocation>
</comment>
<keyword evidence="5" id="KW-0507">mRNA processing</keyword>
<evidence type="ECO:0000259" key="11">
    <source>
        <dbReference type="Pfam" id="PF22782"/>
    </source>
</evidence>
<dbReference type="GO" id="GO:0005737">
    <property type="term" value="C:cytoplasm"/>
    <property type="evidence" value="ECO:0007669"/>
    <property type="project" value="UniProtKB-SubCell"/>
</dbReference>
<gene>
    <name evidence="12" type="ORF">EX30DRAFT_358463</name>
</gene>
<dbReference type="AlphaFoldDB" id="A0A4S2MZC0"/>
<comment type="similarity">
    <text evidence="3">Belongs to the SDE2 family.</text>
</comment>
<feature type="region of interest" description="Disordered" evidence="9">
    <location>
        <begin position="91"/>
        <end position="112"/>
    </location>
</feature>
<evidence type="ECO:0000256" key="3">
    <source>
        <dbReference type="ARBA" id="ARBA00008726"/>
    </source>
</evidence>
<feature type="compositionally biased region" description="Basic and acidic residues" evidence="9">
    <location>
        <begin position="224"/>
        <end position="238"/>
    </location>
</feature>
<keyword evidence="4" id="KW-0963">Cytoplasm</keyword>
<dbReference type="GO" id="GO:0006397">
    <property type="term" value="P:mRNA processing"/>
    <property type="evidence" value="ECO:0007669"/>
    <property type="project" value="UniProtKB-KW"/>
</dbReference>
<keyword evidence="6" id="KW-0508">mRNA splicing</keyword>
<keyword evidence="8" id="KW-0131">Cell cycle</keyword>
<dbReference type="PANTHER" id="PTHR12786">
    <property type="entry name" value="SPLICING FACTOR SF3A-RELATED"/>
    <property type="match status" value="1"/>
</dbReference>
<evidence type="ECO:0000256" key="7">
    <source>
        <dbReference type="ARBA" id="ARBA00023242"/>
    </source>
</evidence>
<evidence type="ECO:0000256" key="1">
    <source>
        <dbReference type="ARBA" id="ARBA00004123"/>
    </source>
</evidence>
<proteinExistence type="inferred from homology"/>
<dbReference type="InterPro" id="IPR051421">
    <property type="entry name" value="RNA_Proc_DNA_Dmg_Regulator"/>
</dbReference>
<keyword evidence="13" id="KW-1185">Reference proteome</keyword>
<evidence type="ECO:0000313" key="13">
    <source>
        <dbReference type="Proteomes" id="UP000298138"/>
    </source>
</evidence>
<dbReference type="InParanoid" id="A0A4S2MZC0"/>
<feature type="compositionally biased region" description="Acidic residues" evidence="9">
    <location>
        <begin position="203"/>
        <end position="215"/>
    </location>
</feature>
<dbReference type="InterPro" id="IPR053822">
    <property type="entry name" value="SDE2-like_dom"/>
</dbReference>
<evidence type="ECO:0000256" key="4">
    <source>
        <dbReference type="ARBA" id="ARBA00022490"/>
    </source>
</evidence>
<sequence>MSVINTHVTLFPPFSPLLLPLPSSTPLSSLHDTIQSRLPPILTRLHLTTTSGRTVPSSSSATLSTLTSCDLLTLRLSAPLCGGKGGFGSQLRAAGGRMSSRKKSQENNDSCRNLSGRRLRTVKEAKALAAYLEIKPEMEKKEKEEKMKRWREIVEAAEKREEKGNAGARIDDVRWVEEKEEGKERVGEAVREALKAGLGGILEMDEGEAMDDEEAGSSGESSEEGERREEKVKQKEMRFAGWDEDDEFMSSDDEGMEDEVVGKGKGKAIAAAA</sequence>
<name>A0A4S2MZC0_9PEZI</name>
<evidence type="ECO:0000256" key="5">
    <source>
        <dbReference type="ARBA" id="ARBA00022664"/>
    </source>
</evidence>
<feature type="compositionally biased region" description="Acidic residues" evidence="9">
    <location>
        <begin position="242"/>
        <end position="259"/>
    </location>
</feature>
<dbReference type="PANTHER" id="PTHR12786:SF1">
    <property type="entry name" value="SPLICING REGULATOR SDE2"/>
    <property type="match status" value="1"/>
</dbReference>
<dbReference type="Pfam" id="PF22782">
    <property type="entry name" value="SDE2"/>
    <property type="match status" value="1"/>
</dbReference>
<feature type="region of interest" description="Disordered" evidence="9">
    <location>
        <begin position="201"/>
        <end position="273"/>
    </location>
</feature>
<evidence type="ECO:0000256" key="2">
    <source>
        <dbReference type="ARBA" id="ARBA00004496"/>
    </source>
</evidence>
<dbReference type="OrthoDB" id="547031at2759"/>
<keyword evidence="7" id="KW-0539">Nucleus</keyword>
<evidence type="ECO:0000313" key="12">
    <source>
        <dbReference type="EMBL" id="TGZ82057.1"/>
    </source>
</evidence>
<dbReference type="Pfam" id="PF13019">
    <property type="entry name" value="Sde2_N_Ubi_yeast"/>
    <property type="match status" value="1"/>
</dbReference>
<evidence type="ECO:0000256" key="9">
    <source>
        <dbReference type="SAM" id="MobiDB-lite"/>
    </source>
</evidence>
<feature type="domain" description="SDE2-like" evidence="11">
    <location>
        <begin position="82"/>
        <end position="191"/>
    </location>
</feature>
<accession>A0A4S2MZC0</accession>
<dbReference type="Proteomes" id="UP000298138">
    <property type="component" value="Unassembled WGS sequence"/>
</dbReference>
<protein>
    <submittedName>
        <fullName evidence="12">Uncharacterized protein</fullName>
    </submittedName>
</protein>
<organism evidence="12 13">
    <name type="scientific">Ascodesmis nigricans</name>
    <dbReference type="NCBI Taxonomy" id="341454"/>
    <lineage>
        <taxon>Eukaryota</taxon>
        <taxon>Fungi</taxon>
        <taxon>Dikarya</taxon>
        <taxon>Ascomycota</taxon>
        <taxon>Pezizomycotina</taxon>
        <taxon>Pezizomycetes</taxon>
        <taxon>Pezizales</taxon>
        <taxon>Ascodesmidaceae</taxon>
        <taxon>Ascodesmis</taxon>
    </lineage>
</organism>